<name>A0A917QBP0_9NOCA</name>
<evidence type="ECO:0000256" key="2">
    <source>
        <dbReference type="ARBA" id="ARBA00023125"/>
    </source>
</evidence>
<feature type="DNA-binding region" description="H-T-H motif" evidence="4">
    <location>
        <begin position="54"/>
        <end position="73"/>
    </location>
</feature>
<dbReference type="InterPro" id="IPR036271">
    <property type="entry name" value="Tet_transcr_reg_TetR-rel_C_sf"/>
</dbReference>
<dbReference type="Proteomes" id="UP000612956">
    <property type="component" value="Unassembled WGS sequence"/>
</dbReference>
<keyword evidence="3" id="KW-0804">Transcription</keyword>
<evidence type="ECO:0000256" key="3">
    <source>
        <dbReference type="ARBA" id="ARBA00023163"/>
    </source>
</evidence>
<dbReference type="AlphaFoldDB" id="A0A917QBP0"/>
<organism evidence="6 7">
    <name type="scientific">Nocardia camponoti</name>
    <dbReference type="NCBI Taxonomy" id="1616106"/>
    <lineage>
        <taxon>Bacteria</taxon>
        <taxon>Bacillati</taxon>
        <taxon>Actinomycetota</taxon>
        <taxon>Actinomycetes</taxon>
        <taxon>Mycobacteriales</taxon>
        <taxon>Nocardiaceae</taxon>
        <taxon>Nocardia</taxon>
    </lineage>
</organism>
<evidence type="ECO:0000259" key="5">
    <source>
        <dbReference type="PROSITE" id="PS50977"/>
    </source>
</evidence>
<reference evidence="6" key="1">
    <citation type="journal article" date="2014" name="Int. J. Syst. Evol. Microbiol.">
        <title>Complete genome sequence of Corynebacterium casei LMG S-19264T (=DSM 44701T), isolated from a smear-ripened cheese.</title>
        <authorList>
            <consortium name="US DOE Joint Genome Institute (JGI-PGF)"/>
            <person name="Walter F."/>
            <person name="Albersmeier A."/>
            <person name="Kalinowski J."/>
            <person name="Ruckert C."/>
        </authorList>
    </citation>
    <scope>NUCLEOTIDE SEQUENCE</scope>
    <source>
        <strain evidence="6">CGMCC 4.7278</strain>
    </source>
</reference>
<sequence>MSTPADDARVIELLWRHYRPERPPQRGPKPGMTVDDVVLAGIRIADRDGIAKLSMRTVAAELGMRPMSLYTYVPSKEALLTLMVDHLATEDDPLPTGTQALIAIATQVRAELIAHPWLLEITPWRHVLGPGRTGRYDRQLAALAELTDLDDLAADRAIAILTDFATGNARLAVGRARASEELSDADWWATNGPLLAELVPADAFPLAARVGARAGEHYGAPADPDGAFVYGAQLLADGILANT</sequence>
<dbReference type="InterPro" id="IPR001647">
    <property type="entry name" value="HTH_TetR"/>
</dbReference>
<keyword evidence="7" id="KW-1185">Reference proteome</keyword>
<dbReference type="PROSITE" id="PS50977">
    <property type="entry name" value="HTH_TETR_2"/>
    <property type="match status" value="1"/>
</dbReference>
<evidence type="ECO:0000256" key="1">
    <source>
        <dbReference type="ARBA" id="ARBA00023015"/>
    </source>
</evidence>
<protein>
    <submittedName>
        <fullName evidence="6">TetR family transcriptional regulator</fullName>
    </submittedName>
</protein>
<dbReference type="SUPFAM" id="SSF48498">
    <property type="entry name" value="Tetracyclin repressor-like, C-terminal domain"/>
    <property type="match status" value="1"/>
</dbReference>
<keyword evidence="2 4" id="KW-0238">DNA-binding</keyword>
<dbReference type="Gene3D" id="1.10.357.10">
    <property type="entry name" value="Tetracycline Repressor, domain 2"/>
    <property type="match status" value="1"/>
</dbReference>
<accession>A0A917QBP0</accession>
<evidence type="ECO:0000256" key="4">
    <source>
        <dbReference type="PROSITE-ProRule" id="PRU00335"/>
    </source>
</evidence>
<dbReference type="SUPFAM" id="SSF46689">
    <property type="entry name" value="Homeodomain-like"/>
    <property type="match status" value="1"/>
</dbReference>
<gene>
    <name evidence="6" type="ORF">GCM10011591_10870</name>
</gene>
<dbReference type="Pfam" id="PF00440">
    <property type="entry name" value="TetR_N"/>
    <property type="match status" value="1"/>
</dbReference>
<dbReference type="GO" id="GO:0003677">
    <property type="term" value="F:DNA binding"/>
    <property type="evidence" value="ECO:0007669"/>
    <property type="project" value="UniProtKB-UniRule"/>
</dbReference>
<dbReference type="Gene3D" id="1.10.10.60">
    <property type="entry name" value="Homeodomain-like"/>
    <property type="match status" value="1"/>
</dbReference>
<keyword evidence="1" id="KW-0805">Transcription regulation</keyword>
<evidence type="ECO:0000313" key="7">
    <source>
        <dbReference type="Proteomes" id="UP000612956"/>
    </source>
</evidence>
<proteinExistence type="predicted"/>
<comment type="caution">
    <text evidence="6">The sequence shown here is derived from an EMBL/GenBank/DDBJ whole genome shotgun (WGS) entry which is preliminary data.</text>
</comment>
<dbReference type="GO" id="GO:0045892">
    <property type="term" value="P:negative regulation of DNA-templated transcription"/>
    <property type="evidence" value="ECO:0007669"/>
    <property type="project" value="InterPro"/>
</dbReference>
<dbReference type="EMBL" id="BMMW01000001">
    <property type="protein sequence ID" value="GGK41140.1"/>
    <property type="molecule type" value="Genomic_DNA"/>
</dbReference>
<dbReference type="Pfam" id="PF02909">
    <property type="entry name" value="TetR_C_1"/>
    <property type="match status" value="1"/>
</dbReference>
<feature type="domain" description="HTH tetR-type" evidence="5">
    <location>
        <begin position="31"/>
        <end position="91"/>
    </location>
</feature>
<reference evidence="6" key="2">
    <citation type="submission" date="2020-09" db="EMBL/GenBank/DDBJ databases">
        <authorList>
            <person name="Sun Q."/>
            <person name="Zhou Y."/>
        </authorList>
    </citation>
    <scope>NUCLEOTIDE SEQUENCE</scope>
    <source>
        <strain evidence="6">CGMCC 4.7278</strain>
    </source>
</reference>
<dbReference type="InterPro" id="IPR009057">
    <property type="entry name" value="Homeodomain-like_sf"/>
</dbReference>
<dbReference type="RefSeq" id="WP_188827668.1">
    <property type="nucleotide sequence ID" value="NZ_BMMW01000001.1"/>
</dbReference>
<evidence type="ECO:0000313" key="6">
    <source>
        <dbReference type="EMBL" id="GGK41140.1"/>
    </source>
</evidence>
<dbReference type="InterPro" id="IPR004111">
    <property type="entry name" value="Repressor_TetR_C"/>
</dbReference>